<comment type="caution">
    <text evidence="1">The sequence shown here is derived from an EMBL/GenBank/DDBJ whole genome shotgun (WGS) entry which is preliminary data.</text>
</comment>
<dbReference type="Gramene" id="PRQ35069">
    <property type="protein sequence ID" value="PRQ35069"/>
    <property type="gene ID" value="RchiOBHm_Chr5g0075991"/>
</dbReference>
<organism evidence="1 2">
    <name type="scientific">Rosa chinensis</name>
    <name type="common">China rose</name>
    <dbReference type="NCBI Taxonomy" id="74649"/>
    <lineage>
        <taxon>Eukaryota</taxon>
        <taxon>Viridiplantae</taxon>
        <taxon>Streptophyta</taxon>
        <taxon>Embryophyta</taxon>
        <taxon>Tracheophyta</taxon>
        <taxon>Spermatophyta</taxon>
        <taxon>Magnoliopsida</taxon>
        <taxon>eudicotyledons</taxon>
        <taxon>Gunneridae</taxon>
        <taxon>Pentapetalae</taxon>
        <taxon>rosids</taxon>
        <taxon>fabids</taxon>
        <taxon>Rosales</taxon>
        <taxon>Rosaceae</taxon>
        <taxon>Rosoideae</taxon>
        <taxon>Rosoideae incertae sedis</taxon>
        <taxon>Rosa</taxon>
    </lineage>
</organism>
<dbReference type="Proteomes" id="UP000238479">
    <property type="component" value="Chromosome 5"/>
</dbReference>
<gene>
    <name evidence="1" type="ORF">RchiOBHm_Chr5g0075991</name>
</gene>
<keyword evidence="2" id="KW-1185">Reference proteome</keyword>
<dbReference type="AlphaFoldDB" id="A0A2P6QLP0"/>
<reference evidence="1 2" key="1">
    <citation type="journal article" date="2018" name="Nat. Genet.">
        <title>The Rosa genome provides new insights in the design of modern roses.</title>
        <authorList>
            <person name="Bendahmane M."/>
        </authorList>
    </citation>
    <scope>NUCLEOTIDE SEQUENCE [LARGE SCALE GENOMIC DNA]</scope>
    <source>
        <strain evidence="2">cv. Old Blush</strain>
    </source>
</reference>
<name>A0A2P6QLP0_ROSCH</name>
<accession>A0A2P6QLP0</accession>
<sequence>MNTYSFKKEKTKDCYFFPHLSSFTVPISSSSFCLIARLVGLLRKLSGHDLGKGRPNISVINIIHWEKTQKKKKNEKSVARIEPGLLEKHSATRFFQQKQYISEV</sequence>
<proteinExistence type="predicted"/>
<evidence type="ECO:0000313" key="1">
    <source>
        <dbReference type="EMBL" id="PRQ35069.1"/>
    </source>
</evidence>
<dbReference type="EMBL" id="PDCK01000043">
    <property type="protein sequence ID" value="PRQ35069.1"/>
    <property type="molecule type" value="Genomic_DNA"/>
</dbReference>
<evidence type="ECO:0000313" key="2">
    <source>
        <dbReference type="Proteomes" id="UP000238479"/>
    </source>
</evidence>
<protein>
    <submittedName>
        <fullName evidence="1">Uncharacterized protein</fullName>
    </submittedName>
</protein>